<accession>A0AAP0P4Y8</accession>
<sequence length="116" mass="13332">MTETAGHMRYQHHNNITLRTREAEIRIRGTGDRVSVLRIDSLEERTDVSVIGAVREVTSVWIVIEPLQLQRVHGSMREFMLWHSLSEKRSDSMSRTMDVRCGTTQCAGQAGEDYEQ</sequence>
<dbReference type="AlphaFoldDB" id="A0AAP0P4Y8"/>
<organism evidence="1 2">
    <name type="scientific">Stephania japonica</name>
    <dbReference type="NCBI Taxonomy" id="461633"/>
    <lineage>
        <taxon>Eukaryota</taxon>
        <taxon>Viridiplantae</taxon>
        <taxon>Streptophyta</taxon>
        <taxon>Embryophyta</taxon>
        <taxon>Tracheophyta</taxon>
        <taxon>Spermatophyta</taxon>
        <taxon>Magnoliopsida</taxon>
        <taxon>Ranunculales</taxon>
        <taxon>Menispermaceae</taxon>
        <taxon>Menispermoideae</taxon>
        <taxon>Cissampelideae</taxon>
        <taxon>Stephania</taxon>
    </lineage>
</organism>
<protein>
    <submittedName>
        <fullName evidence="1">Uncharacterized protein</fullName>
    </submittedName>
</protein>
<reference evidence="1 2" key="1">
    <citation type="submission" date="2024-01" db="EMBL/GenBank/DDBJ databases">
        <title>Genome assemblies of Stephania.</title>
        <authorList>
            <person name="Yang L."/>
        </authorList>
    </citation>
    <scope>NUCLEOTIDE SEQUENCE [LARGE SCALE GENOMIC DNA]</scope>
    <source>
        <strain evidence="1">QJT</strain>
        <tissue evidence="1">Leaf</tissue>
    </source>
</reference>
<proteinExistence type="predicted"/>
<name>A0AAP0P4Y8_9MAGN</name>
<evidence type="ECO:0000313" key="2">
    <source>
        <dbReference type="Proteomes" id="UP001417504"/>
    </source>
</evidence>
<dbReference type="Proteomes" id="UP001417504">
    <property type="component" value="Unassembled WGS sequence"/>
</dbReference>
<evidence type="ECO:0000313" key="1">
    <source>
        <dbReference type="EMBL" id="KAK9130853.1"/>
    </source>
</evidence>
<keyword evidence="2" id="KW-1185">Reference proteome</keyword>
<comment type="caution">
    <text evidence="1">The sequence shown here is derived from an EMBL/GenBank/DDBJ whole genome shotgun (WGS) entry which is preliminary data.</text>
</comment>
<dbReference type="EMBL" id="JBBNAE010000004">
    <property type="protein sequence ID" value="KAK9130853.1"/>
    <property type="molecule type" value="Genomic_DNA"/>
</dbReference>
<gene>
    <name evidence="1" type="ORF">Sjap_011340</name>
</gene>